<reference evidence="1 2" key="1">
    <citation type="submission" date="2019-05" db="EMBL/GenBank/DDBJ databases">
        <title>Draft Whole-Genome sequence of the green sulfur bacterium Prosthecochloris vibrioformis DSM 260.</title>
        <authorList>
            <person name="Meyer T.E."/>
            <person name="Kyndt J.A."/>
        </authorList>
    </citation>
    <scope>NUCLEOTIDE SEQUENCE [LARGE SCALE GENOMIC DNA]</scope>
    <source>
        <strain evidence="1 2">DSM 260</strain>
    </source>
</reference>
<organism evidence="1 2">
    <name type="scientific">Prosthecochloris vibrioformis</name>
    <name type="common">Chlorobium vibrioforme</name>
    <dbReference type="NCBI Taxonomy" id="1098"/>
    <lineage>
        <taxon>Bacteria</taxon>
        <taxon>Pseudomonadati</taxon>
        <taxon>Chlorobiota</taxon>
        <taxon>Chlorobiia</taxon>
        <taxon>Chlorobiales</taxon>
        <taxon>Chlorobiaceae</taxon>
        <taxon>Prosthecochloris</taxon>
    </lineage>
</organism>
<name>A0A5C4S2P2_PROVB</name>
<sequence length="385" mass="43821">MGEFDRPEWVPSEQYLKEVLCRARETDWEWSDYRANGALGIMADGTVRYRTGAPYGENGEVLEYNEYLWKRQNYPAIPETYMQPVKGWRGMSLSDILANIIKGRGSEADYYRNTLFEAIDSYRLAAKYMLIDTYRRIGDRYRYGSGEYVAMKDRRETIRRADSSGYEYMPESPVELYGIFPFLGARESDKFDECRGEIDCSTDEDLVKKIIAVERIKQLISERAGQDTPAKSDEEQAGEPVAGRELIGWRGTPEQLKRLAEELQQEKFIANAEAFAGQFDKAGRAEGGHCEWRGSITQLVYLFDVLKDVGLVRKNSTPDRLVESSFSGGDYSADGRPKTFENLRQARKNYKANNTTLSGELNTDEDGIPDKGGIIHQIVQRIANG</sequence>
<accession>A0A5C4S2P2</accession>
<evidence type="ECO:0000313" key="2">
    <source>
        <dbReference type="Proteomes" id="UP000309544"/>
    </source>
</evidence>
<protein>
    <submittedName>
        <fullName evidence="1">Uncharacterized protein</fullName>
    </submittedName>
</protein>
<gene>
    <name evidence="1" type="ORF">FGF68_04115</name>
</gene>
<keyword evidence="2" id="KW-1185">Reference proteome</keyword>
<dbReference type="AlphaFoldDB" id="A0A5C4S2P2"/>
<comment type="caution">
    <text evidence="1">The sequence shown here is derived from an EMBL/GenBank/DDBJ whole genome shotgun (WGS) entry which is preliminary data.</text>
</comment>
<proteinExistence type="predicted"/>
<evidence type="ECO:0000313" key="1">
    <source>
        <dbReference type="EMBL" id="TNJ37402.1"/>
    </source>
</evidence>
<dbReference type="Proteomes" id="UP000309544">
    <property type="component" value="Unassembled WGS sequence"/>
</dbReference>
<dbReference type="EMBL" id="VDCI01000002">
    <property type="protein sequence ID" value="TNJ37402.1"/>
    <property type="molecule type" value="Genomic_DNA"/>
</dbReference>
<dbReference type="RefSeq" id="WP_139626327.1">
    <property type="nucleotide sequence ID" value="NZ_VDCI01000002.1"/>
</dbReference>